<dbReference type="EMBL" id="JABANE010000082">
    <property type="protein sequence ID" value="NME71012.1"/>
    <property type="molecule type" value="Genomic_DNA"/>
</dbReference>
<comment type="caution">
    <text evidence="1">The sequence shown here is derived from an EMBL/GenBank/DDBJ whole genome shotgun (WGS) entry which is preliminary data.</text>
</comment>
<reference evidence="1 2" key="1">
    <citation type="submission" date="2020-04" db="EMBL/GenBank/DDBJ databases">
        <title>Flammeovirga sp. SR4, a novel species isolated from seawater.</title>
        <authorList>
            <person name="Wang X."/>
        </authorList>
    </citation>
    <scope>NUCLEOTIDE SEQUENCE [LARGE SCALE GENOMIC DNA]</scope>
    <source>
        <strain evidence="1 2">ATCC 23126</strain>
    </source>
</reference>
<dbReference type="Proteomes" id="UP000576082">
    <property type="component" value="Unassembled WGS sequence"/>
</dbReference>
<accession>A0A7X9RYB4</accession>
<protein>
    <submittedName>
        <fullName evidence="1">Uncharacterized protein</fullName>
    </submittedName>
</protein>
<evidence type="ECO:0000313" key="1">
    <source>
        <dbReference type="EMBL" id="NME71012.1"/>
    </source>
</evidence>
<dbReference type="AlphaFoldDB" id="A0A7X9RYB4"/>
<dbReference type="RefSeq" id="WP_169659235.1">
    <property type="nucleotide sequence ID" value="NZ_JABANE010000082.1"/>
</dbReference>
<evidence type="ECO:0000313" key="2">
    <source>
        <dbReference type="Proteomes" id="UP000576082"/>
    </source>
</evidence>
<organism evidence="1 2">
    <name type="scientific">Flammeovirga aprica JL-4</name>
    <dbReference type="NCBI Taxonomy" id="694437"/>
    <lineage>
        <taxon>Bacteria</taxon>
        <taxon>Pseudomonadati</taxon>
        <taxon>Bacteroidota</taxon>
        <taxon>Cytophagia</taxon>
        <taxon>Cytophagales</taxon>
        <taxon>Flammeovirgaceae</taxon>
        <taxon>Flammeovirga</taxon>
    </lineage>
</organism>
<keyword evidence="2" id="KW-1185">Reference proteome</keyword>
<proteinExistence type="predicted"/>
<name>A0A7X9RYB4_9BACT</name>
<gene>
    <name evidence="1" type="ORF">HHU12_23795</name>
</gene>
<sequence>MKEVHTLLIEGKGGTEKYLFDLINDYDFKVIEHNNTHVYEIDFFIDQKNLETLKSSLQDSKYNAVEIPQ</sequence>